<comment type="caution">
    <text evidence="9">The sequence shown here is derived from an EMBL/GenBank/DDBJ whole genome shotgun (WGS) entry which is preliminary data.</text>
</comment>
<evidence type="ECO:0000313" key="10">
    <source>
        <dbReference type="Proteomes" id="UP001604277"/>
    </source>
</evidence>
<dbReference type="InterPro" id="IPR013088">
    <property type="entry name" value="Znf_NHR/GATA"/>
</dbReference>
<keyword evidence="2 7" id="KW-0863">Zinc-finger</keyword>
<evidence type="ECO:0000259" key="8">
    <source>
        <dbReference type="PROSITE" id="PS50114"/>
    </source>
</evidence>
<dbReference type="Proteomes" id="UP001604277">
    <property type="component" value="Unassembled WGS sequence"/>
</dbReference>
<dbReference type="SMART" id="SM00401">
    <property type="entry name" value="ZnF_GATA"/>
    <property type="match status" value="1"/>
</dbReference>
<dbReference type="PANTHER" id="PTHR47255">
    <property type="entry name" value="GATA TRANSCRIPTION FACTOR 22-RELATED"/>
    <property type="match status" value="1"/>
</dbReference>
<name>A0ABD1RHF7_9LAMI</name>
<accession>A0ABD1RHF7</accession>
<evidence type="ECO:0000256" key="3">
    <source>
        <dbReference type="ARBA" id="ARBA00022833"/>
    </source>
</evidence>
<dbReference type="Gene3D" id="3.30.50.10">
    <property type="entry name" value="Erythroid Transcription Factor GATA-1, subunit A"/>
    <property type="match status" value="1"/>
</dbReference>
<gene>
    <name evidence="9" type="ORF">Fot_41155</name>
</gene>
<evidence type="ECO:0000256" key="6">
    <source>
        <dbReference type="ARBA" id="ARBA00023163"/>
    </source>
</evidence>
<dbReference type="CDD" id="cd00202">
    <property type="entry name" value="ZnF_GATA"/>
    <property type="match status" value="1"/>
</dbReference>
<evidence type="ECO:0000256" key="4">
    <source>
        <dbReference type="ARBA" id="ARBA00023015"/>
    </source>
</evidence>
<evidence type="ECO:0000256" key="7">
    <source>
        <dbReference type="PROSITE-ProRule" id="PRU00094"/>
    </source>
</evidence>
<feature type="domain" description="GATA-type" evidence="8">
    <location>
        <begin position="94"/>
        <end position="129"/>
    </location>
</feature>
<dbReference type="PROSITE" id="PS00344">
    <property type="entry name" value="GATA_ZN_FINGER_1"/>
    <property type="match status" value="1"/>
</dbReference>
<dbReference type="InterPro" id="IPR000679">
    <property type="entry name" value="Znf_GATA"/>
</dbReference>
<dbReference type="SUPFAM" id="SSF57716">
    <property type="entry name" value="Glucocorticoid receptor-like (DNA-binding domain)"/>
    <property type="match status" value="1"/>
</dbReference>
<proteinExistence type="predicted"/>
<dbReference type="PROSITE" id="PS50114">
    <property type="entry name" value="GATA_ZN_FINGER_2"/>
    <property type="match status" value="1"/>
</dbReference>
<protein>
    <submittedName>
        <fullName evidence="9">GATA transcription factor 15-like</fullName>
    </submittedName>
</protein>
<evidence type="ECO:0000256" key="2">
    <source>
        <dbReference type="ARBA" id="ARBA00022771"/>
    </source>
</evidence>
<organism evidence="9 10">
    <name type="scientific">Forsythia ovata</name>
    <dbReference type="NCBI Taxonomy" id="205694"/>
    <lineage>
        <taxon>Eukaryota</taxon>
        <taxon>Viridiplantae</taxon>
        <taxon>Streptophyta</taxon>
        <taxon>Embryophyta</taxon>
        <taxon>Tracheophyta</taxon>
        <taxon>Spermatophyta</taxon>
        <taxon>Magnoliopsida</taxon>
        <taxon>eudicotyledons</taxon>
        <taxon>Gunneridae</taxon>
        <taxon>Pentapetalae</taxon>
        <taxon>asterids</taxon>
        <taxon>lamiids</taxon>
        <taxon>Lamiales</taxon>
        <taxon>Oleaceae</taxon>
        <taxon>Forsythieae</taxon>
        <taxon>Forsythia</taxon>
    </lineage>
</organism>
<sequence length="137" mass="15102">MSNEDRPKLDLTLRLGFDDKQKIEDNTTTLESNNQDYFSRQLGQANANVNLDNLNSSTYGTSAIGHIVAPVTDLSASIPYGFRHDNIAISTRRSNNARVCKECGVDHTPLWRKGPDGPQTLCNACGLRHARTLKKSG</sequence>
<keyword evidence="10" id="KW-1185">Reference proteome</keyword>
<dbReference type="Pfam" id="PF00320">
    <property type="entry name" value="GATA"/>
    <property type="match status" value="1"/>
</dbReference>
<evidence type="ECO:0000256" key="5">
    <source>
        <dbReference type="ARBA" id="ARBA00023125"/>
    </source>
</evidence>
<keyword evidence="6" id="KW-0804">Transcription</keyword>
<keyword evidence="3" id="KW-0862">Zinc</keyword>
<reference evidence="10" key="1">
    <citation type="submission" date="2024-07" db="EMBL/GenBank/DDBJ databases">
        <title>Two chromosome-level genome assemblies of Korean endemic species Abeliophyllum distichum and Forsythia ovata (Oleaceae).</title>
        <authorList>
            <person name="Jang H."/>
        </authorList>
    </citation>
    <scope>NUCLEOTIDE SEQUENCE [LARGE SCALE GENOMIC DNA]</scope>
</reference>
<evidence type="ECO:0000313" key="9">
    <source>
        <dbReference type="EMBL" id="KAL2487863.1"/>
    </source>
</evidence>
<dbReference type="AlphaFoldDB" id="A0ABD1RHF7"/>
<keyword evidence="4" id="KW-0805">Transcription regulation</keyword>
<dbReference type="EMBL" id="JBFOLJ010000012">
    <property type="protein sequence ID" value="KAL2487863.1"/>
    <property type="molecule type" value="Genomic_DNA"/>
</dbReference>
<keyword evidence="1" id="KW-0479">Metal-binding</keyword>
<dbReference type="GO" id="GO:0003677">
    <property type="term" value="F:DNA binding"/>
    <property type="evidence" value="ECO:0007669"/>
    <property type="project" value="UniProtKB-KW"/>
</dbReference>
<dbReference type="PANTHER" id="PTHR47255:SF4">
    <property type="entry name" value="GATA ZINC FINGER DOMAIN-CONTAINING PROTEIN 12"/>
    <property type="match status" value="1"/>
</dbReference>
<dbReference type="GO" id="GO:0008270">
    <property type="term" value="F:zinc ion binding"/>
    <property type="evidence" value="ECO:0007669"/>
    <property type="project" value="UniProtKB-KW"/>
</dbReference>
<dbReference type="InterPro" id="IPR052138">
    <property type="entry name" value="GATA_ZnFinger_Domain"/>
</dbReference>
<evidence type="ECO:0000256" key="1">
    <source>
        <dbReference type="ARBA" id="ARBA00022723"/>
    </source>
</evidence>
<keyword evidence="5" id="KW-0238">DNA-binding</keyword>